<keyword evidence="11" id="KW-0812">Transmembrane</keyword>
<keyword evidence="7" id="KW-0067">ATP-binding</keyword>
<dbReference type="Gene3D" id="1.20.5.1930">
    <property type="match status" value="1"/>
</dbReference>
<dbReference type="GO" id="GO:0016020">
    <property type="term" value="C:membrane"/>
    <property type="evidence" value="ECO:0007669"/>
    <property type="project" value="InterPro"/>
</dbReference>
<sequence length="411" mass="43023">MALPRISVLFETRAWPLRLAILAALAIGYLLARGPSAEPSIVDWLLSAASVLVYAGSARWPLASPLVQAVLLAVALWAGDASPVIVKVGAGVALFELAMRRSGWYCVYGTVPLLLVYLVEGSWSTLYRGAVVTLVPVLLGAYVRSVRLLSAQAERRAEEERLRRRSETRAARADERTAIARELHDLVAHHVASMVLRVGVARHVLDDADPKVREVLDDVHASGVATLADLRRLVTVLRDPAGGGQVGLVEPGELPAALSEVVDRAQRLGLSVSAQIDPGIAGLDTMRGLAILRLTQEGLANVARHAGPQARTTVSVRLIEAGMAQVDIADDGGRGHPELSSGTRGSLGHPELSSGRAAGSAVADATGGHGIIGMRERVAVLGGSLTVGRDGPGWRLSALLPAAGGSGGDKR</sequence>
<dbReference type="InterPro" id="IPR036890">
    <property type="entry name" value="HATPase_C_sf"/>
</dbReference>
<evidence type="ECO:0000256" key="8">
    <source>
        <dbReference type="ARBA" id="ARBA00023012"/>
    </source>
</evidence>
<comment type="caution">
    <text evidence="13">The sequence shown here is derived from an EMBL/GenBank/DDBJ whole genome shotgun (WGS) entry which is preliminary data.</text>
</comment>
<evidence type="ECO:0000256" key="6">
    <source>
        <dbReference type="ARBA" id="ARBA00022777"/>
    </source>
</evidence>
<dbReference type="CDD" id="cd16917">
    <property type="entry name" value="HATPase_UhpB-NarQ-NarX-like"/>
    <property type="match status" value="1"/>
</dbReference>
<dbReference type="EC" id="2.7.13.3" evidence="2"/>
<name>A0A7W7SMJ7_9ACTN</name>
<dbReference type="InterPro" id="IPR000297">
    <property type="entry name" value="PPIase_PpiC"/>
</dbReference>
<dbReference type="EMBL" id="JACHJW010000001">
    <property type="protein sequence ID" value="MBB4957504.1"/>
    <property type="molecule type" value="Genomic_DNA"/>
</dbReference>
<keyword evidence="4" id="KW-0808">Transferase</keyword>
<keyword evidence="6 13" id="KW-0418">Kinase</keyword>
<feature type="transmembrane region" description="Helical" evidence="11">
    <location>
        <begin position="15"/>
        <end position="32"/>
    </location>
</feature>
<dbReference type="Proteomes" id="UP000578819">
    <property type="component" value="Unassembled WGS sequence"/>
</dbReference>
<protein>
    <recommendedName>
        <fullName evidence="2">histidine kinase</fullName>
        <ecNumber evidence="2">2.7.13.3</ecNumber>
    </recommendedName>
</protein>
<dbReference type="Gene3D" id="3.30.565.10">
    <property type="entry name" value="Histidine kinase-like ATPase, C-terminal domain"/>
    <property type="match status" value="1"/>
</dbReference>
<dbReference type="PANTHER" id="PTHR24421:SF10">
    <property type="entry name" value="NITRATE_NITRITE SENSOR PROTEIN NARQ"/>
    <property type="match status" value="1"/>
</dbReference>
<accession>A0A7W7SMJ7</accession>
<dbReference type="GO" id="GO:0005524">
    <property type="term" value="F:ATP binding"/>
    <property type="evidence" value="ECO:0007669"/>
    <property type="project" value="UniProtKB-KW"/>
</dbReference>
<dbReference type="InterPro" id="IPR011712">
    <property type="entry name" value="Sig_transdc_His_kin_sub3_dim/P"/>
</dbReference>
<evidence type="ECO:0000256" key="7">
    <source>
        <dbReference type="ARBA" id="ARBA00022840"/>
    </source>
</evidence>
<reference evidence="13 14" key="1">
    <citation type="submission" date="2020-08" db="EMBL/GenBank/DDBJ databases">
        <title>Sequencing the genomes of 1000 actinobacteria strains.</title>
        <authorList>
            <person name="Klenk H.-P."/>
        </authorList>
    </citation>
    <scope>NUCLEOTIDE SEQUENCE [LARGE SCALE GENOMIC DNA]</scope>
    <source>
        <strain evidence="13 14">DSM 45886</strain>
    </source>
</reference>
<keyword evidence="5" id="KW-0547">Nucleotide-binding</keyword>
<dbReference type="PANTHER" id="PTHR24421">
    <property type="entry name" value="NITRATE/NITRITE SENSOR PROTEIN NARX-RELATED"/>
    <property type="match status" value="1"/>
</dbReference>
<evidence type="ECO:0000259" key="12">
    <source>
        <dbReference type="PROSITE" id="PS50198"/>
    </source>
</evidence>
<keyword evidence="11" id="KW-1133">Transmembrane helix</keyword>
<gene>
    <name evidence="13" type="ORF">FHR38_001237</name>
</gene>
<keyword evidence="3" id="KW-0597">Phosphoprotein</keyword>
<evidence type="ECO:0000256" key="1">
    <source>
        <dbReference type="ARBA" id="ARBA00000085"/>
    </source>
</evidence>
<dbReference type="GO" id="GO:0003755">
    <property type="term" value="F:peptidyl-prolyl cis-trans isomerase activity"/>
    <property type="evidence" value="ECO:0007669"/>
    <property type="project" value="UniProtKB-KW"/>
</dbReference>
<dbReference type="AlphaFoldDB" id="A0A7W7SMJ7"/>
<organism evidence="13 14">
    <name type="scientific">Micromonospora polyrhachis</name>
    <dbReference type="NCBI Taxonomy" id="1282883"/>
    <lineage>
        <taxon>Bacteria</taxon>
        <taxon>Bacillati</taxon>
        <taxon>Actinomycetota</taxon>
        <taxon>Actinomycetes</taxon>
        <taxon>Micromonosporales</taxon>
        <taxon>Micromonosporaceae</taxon>
        <taxon>Micromonospora</taxon>
    </lineage>
</organism>
<feature type="region of interest" description="Disordered" evidence="10">
    <location>
        <begin position="329"/>
        <end position="361"/>
    </location>
</feature>
<evidence type="ECO:0000256" key="2">
    <source>
        <dbReference type="ARBA" id="ARBA00012438"/>
    </source>
</evidence>
<keyword evidence="9" id="KW-0697">Rotamase</keyword>
<feature type="transmembrane region" description="Helical" evidence="11">
    <location>
        <begin position="125"/>
        <end position="143"/>
    </location>
</feature>
<keyword evidence="9" id="KW-0413">Isomerase</keyword>
<dbReference type="GO" id="GO:0000155">
    <property type="term" value="F:phosphorelay sensor kinase activity"/>
    <property type="evidence" value="ECO:0007669"/>
    <property type="project" value="InterPro"/>
</dbReference>
<keyword evidence="14" id="KW-1185">Reference proteome</keyword>
<dbReference type="GO" id="GO:0046983">
    <property type="term" value="F:protein dimerization activity"/>
    <property type="evidence" value="ECO:0007669"/>
    <property type="project" value="InterPro"/>
</dbReference>
<dbReference type="RefSeq" id="WP_184533551.1">
    <property type="nucleotide sequence ID" value="NZ_JACHJW010000001.1"/>
</dbReference>
<feature type="transmembrane region" description="Helical" evidence="11">
    <location>
        <begin position="69"/>
        <end position="95"/>
    </location>
</feature>
<keyword evidence="8" id="KW-0902">Two-component regulatory system</keyword>
<feature type="transmembrane region" description="Helical" evidence="11">
    <location>
        <begin position="44"/>
        <end position="63"/>
    </location>
</feature>
<dbReference type="PROSITE" id="PS50198">
    <property type="entry name" value="PPIC_PPIASE_2"/>
    <property type="match status" value="1"/>
</dbReference>
<feature type="domain" description="PpiC" evidence="12">
    <location>
        <begin position="201"/>
        <end position="296"/>
    </location>
</feature>
<evidence type="ECO:0000313" key="13">
    <source>
        <dbReference type="EMBL" id="MBB4957504.1"/>
    </source>
</evidence>
<dbReference type="SUPFAM" id="SSF55874">
    <property type="entry name" value="ATPase domain of HSP90 chaperone/DNA topoisomerase II/histidine kinase"/>
    <property type="match status" value="1"/>
</dbReference>
<evidence type="ECO:0000256" key="5">
    <source>
        <dbReference type="ARBA" id="ARBA00022741"/>
    </source>
</evidence>
<comment type="catalytic activity">
    <reaction evidence="1">
        <text>ATP + protein L-histidine = ADP + protein N-phospho-L-histidine.</text>
        <dbReference type="EC" id="2.7.13.3"/>
    </reaction>
</comment>
<evidence type="ECO:0000313" key="14">
    <source>
        <dbReference type="Proteomes" id="UP000578819"/>
    </source>
</evidence>
<feature type="transmembrane region" description="Helical" evidence="11">
    <location>
        <begin position="102"/>
        <end position="119"/>
    </location>
</feature>
<evidence type="ECO:0000256" key="4">
    <source>
        <dbReference type="ARBA" id="ARBA00022679"/>
    </source>
</evidence>
<keyword evidence="11" id="KW-0472">Membrane</keyword>
<dbReference type="InterPro" id="IPR050482">
    <property type="entry name" value="Sensor_HK_TwoCompSys"/>
</dbReference>
<evidence type="ECO:0000256" key="10">
    <source>
        <dbReference type="SAM" id="MobiDB-lite"/>
    </source>
</evidence>
<evidence type="ECO:0000256" key="3">
    <source>
        <dbReference type="ARBA" id="ARBA00022553"/>
    </source>
</evidence>
<dbReference type="Pfam" id="PF07730">
    <property type="entry name" value="HisKA_3"/>
    <property type="match status" value="1"/>
</dbReference>
<proteinExistence type="predicted"/>
<evidence type="ECO:0000256" key="9">
    <source>
        <dbReference type="PROSITE-ProRule" id="PRU00278"/>
    </source>
</evidence>
<evidence type="ECO:0000256" key="11">
    <source>
        <dbReference type="SAM" id="Phobius"/>
    </source>
</evidence>